<evidence type="ECO:0000313" key="3">
    <source>
        <dbReference type="Proteomes" id="UP000314294"/>
    </source>
</evidence>
<sequence length="67" mass="8036">MFHRPCHWYGFIDSQAKVFMPHLSGYQRHQHTNLEEDEDEEQLVDDGKKLKGLYPDEPDYGDRRKSN</sequence>
<keyword evidence="3" id="KW-1185">Reference proteome</keyword>
<dbReference type="AlphaFoldDB" id="A0A4Z2HQY4"/>
<evidence type="ECO:0000313" key="2">
    <source>
        <dbReference type="EMBL" id="TNN67413.1"/>
    </source>
</evidence>
<dbReference type="EMBL" id="SRLO01000204">
    <property type="protein sequence ID" value="TNN67413.1"/>
    <property type="molecule type" value="Genomic_DNA"/>
</dbReference>
<evidence type="ECO:0000256" key="1">
    <source>
        <dbReference type="SAM" id="MobiDB-lite"/>
    </source>
</evidence>
<feature type="region of interest" description="Disordered" evidence="1">
    <location>
        <begin position="32"/>
        <end position="67"/>
    </location>
</feature>
<accession>A0A4Z2HQY4</accession>
<name>A0A4Z2HQY4_9TELE</name>
<organism evidence="2 3">
    <name type="scientific">Liparis tanakae</name>
    <name type="common">Tanaka's snailfish</name>
    <dbReference type="NCBI Taxonomy" id="230148"/>
    <lineage>
        <taxon>Eukaryota</taxon>
        <taxon>Metazoa</taxon>
        <taxon>Chordata</taxon>
        <taxon>Craniata</taxon>
        <taxon>Vertebrata</taxon>
        <taxon>Euteleostomi</taxon>
        <taxon>Actinopterygii</taxon>
        <taxon>Neopterygii</taxon>
        <taxon>Teleostei</taxon>
        <taxon>Neoteleostei</taxon>
        <taxon>Acanthomorphata</taxon>
        <taxon>Eupercaria</taxon>
        <taxon>Perciformes</taxon>
        <taxon>Cottioidei</taxon>
        <taxon>Cottales</taxon>
        <taxon>Liparidae</taxon>
        <taxon>Liparis</taxon>
    </lineage>
</organism>
<feature type="compositionally biased region" description="Acidic residues" evidence="1">
    <location>
        <begin position="35"/>
        <end position="44"/>
    </location>
</feature>
<gene>
    <name evidence="2" type="ORF">EYF80_022358</name>
</gene>
<protein>
    <submittedName>
        <fullName evidence="2">Uncharacterized protein</fullName>
    </submittedName>
</protein>
<proteinExistence type="predicted"/>
<dbReference type="Proteomes" id="UP000314294">
    <property type="component" value="Unassembled WGS sequence"/>
</dbReference>
<comment type="caution">
    <text evidence="2">The sequence shown here is derived from an EMBL/GenBank/DDBJ whole genome shotgun (WGS) entry which is preliminary data.</text>
</comment>
<reference evidence="2 3" key="1">
    <citation type="submission" date="2019-03" db="EMBL/GenBank/DDBJ databases">
        <title>First draft genome of Liparis tanakae, snailfish: a comprehensive survey of snailfish specific genes.</title>
        <authorList>
            <person name="Kim W."/>
            <person name="Song I."/>
            <person name="Jeong J.-H."/>
            <person name="Kim D."/>
            <person name="Kim S."/>
            <person name="Ryu S."/>
            <person name="Song J.Y."/>
            <person name="Lee S.K."/>
        </authorList>
    </citation>
    <scope>NUCLEOTIDE SEQUENCE [LARGE SCALE GENOMIC DNA]</scope>
    <source>
        <tissue evidence="2">Muscle</tissue>
    </source>
</reference>